<accession>A0ABT8DCY1</accession>
<comment type="caution">
    <text evidence="2">The sequence shown here is derived from an EMBL/GenBank/DDBJ whole genome shotgun (WGS) entry which is preliminary data.</text>
</comment>
<sequence length="110" mass="11912">MRADDVAAAPLPPRDAMGVSHELRATLRREDAAAFADLLEQGAFDPDADRMAAAIQTELFRMSCYASTVDGLWGAVRSLRSSVTLPQPTSVRPPQGPRWGFTVRSSRAPT</sequence>
<protein>
    <submittedName>
        <fullName evidence="2">Uncharacterized protein</fullName>
    </submittedName>
</protein>
<feature type="region of interest" description="Disordered" evidence="1">
    <location>
        <begin position="85"/>
        <end position="110"/>
    </location>
</feature>
<gene>
    <name evidence="2" type="ORF">QWZ10_21510</name>
</gene>
<evidence type="ECO:0000313" key="2">
    <source>
        <dbReference type="EMBL" id="MDN3713682.1"/>
    </source>
</evidence>
<dbReference type="EMBL" id="JAUFRC010000002">
    <property type="protein sequence ID" value="MDN3713682.1"/>
    <property type="molecule type" value="Genomic_DNA"/>
</dbReference>
<organism evidence="2 3">
    <name type="scientific">Paracoccus cavernae</name>
    <dbReference type="NCBI Taxonomy" id="1571207"/>
    <lineage>
        <taxon>Bacteria</taxon>
        <taxon>Pseudomonadati</taxon>
        <taxon>Pseudomonadota</taxon>
        <taxon>Alphaproteobacteria</taxon>
        <taxon>Rhodobacterales</taxon>
        <taxon>Paracoccaceae</taxon>
        <taxon>Paracoccus</taxon>
    </lineage>
</organism>
<evidence type="ECO:0000313" key="3">
    <source>
        <dbReference type="Proteomes" id="UP001243846"/>
    </source>
</evidence>
<dbReference type="Proteomes" id="UP001243846">
    <property type="component" value="Unassembled WGS sequence"/>
</dbReference>
<reference evidence="3" key="1">
    <citation type="journal article" date="2019" name="Int. J. Syst. Evol. Microbiol.">
        <title>The Global Catalogue of Microorganisms (GCM) 10K type strain sequencing project: providing services to taxonomists for standard genome sequencing and annotation.</title>
        <authorList>
            <consortium name="The Broad Institute Genomics Platform"/>
            <consortium name="The Broad Institute Genome Sequencing Center for Infectious Disease"/>
            <person name="Wu L."/>
            <person name="Ma J."/>
        </authorList>
    </citation>
    <scope>NUCLEOTIDE SEQUENCE [LARGE SCALE GENOMIC DNA]</scope>
    <source>
        <strain evidence="3">CECT 8482</strain>
    </source>
</reference>
<evidence type="ECO:0000256" key="1">
    <source>
        <dbReference type="SAM" id="MobiDB-lite"/>
    </source>
</evidence>
<keyword evidence="3" id="KW-1185">Reference proteome</keyword>
<name>A0ABT8DCY1_9RHOB</name>
<proteinExistence type="predicted"/>